<evidence type="ECO:0000256" key="2">
    <source>
        <dbReference type="SAM" id="Phobius"/>
    </source>
</evidence>
<organism evidence="3 4">
    <name type="scientific">Nonomuraea polychroma</name>
    <dbReference type="NCBI Taxonomy" id="46176"/>
    <lineage>
        <taxon>Bacteria</taxon>
        <taxon>Bacillati</taxon>
        <taxon>Actinomycetota</taxon>
        <taxon>Actinomycetes</taxon>
        <taxon>Streptosporangiales</taxon>
        <taxon>Streptosporangiaceae</taxon>
        <taxon>Nonomuraea</taxon>
    </lineage>
</organism>
<dbReference type="Proteomes" id="UP000284824">
    <property type="component" value="Unassembled WGS sequence"/>
</dbReference>
<evidence type="ECO:0000313" key="4">
    <source>
        <dbReference type="Proteomes" id="UP000284824"/>
    </source>
</evidence>
<dbReference type="SUPFAM" id="SSF82171">
    <property type="entry name" value="DPP6 N-terminal domain-like"/>
    <property type="match status" value="1"/>
</dbReference>
<dbReference type="InterPro" id="IPR015943">
    <property type="entry name" value="WD40/YVTN_repeat-like_dom_sf"/>
</dbReference>
<evidence type="ECO:0000256" key="1">
    <source>
        <dbReference type="SAM" id="MobiDB-lite"/>
    </source>
</evidence>
<dbReference type="SUPFAM" id="SSF88659">
    <property type="entry name" value="Sigma3 and sigma4 domains of RNA polymerase sigma factors"/>
    <property type="match status" value="1"/>
</dbReference>
<keyword evidence="2" id="KW-1133">Transmembrane helix</keyword>
<dbReference type="Gene3D" id="2.130.10.10">
    <property type="entry name" value="YVTN repeat-like/Quinoprotein amine dehydrogenase"/>
    <property type="match status" value="1"/>
</dbReference>
<dbReference type="RefSeq" id="WP_127939743.1">
    <property type="nucleotide sequence ID" value="NZ_SAUN01000001.1"/>
</dbReference>
<sequence>MSKSNDLPAFLASYGPSFARTAYLLTGDADRARDLAVGALVTVGRRWASVRWSQPVHAVLRELYRRFLSEKVPPGSGSFVLASLPPNVRAAVVARYHDGLPPQQAATITGLWTAILDQEAHQALAYLKATHPQLFTPAAPPQQAAPTPRPAEPAPETPLGGHDDPPMPATASAVHEPEHANPQDRAHAQHAGPHDQTPAQQQGQDQAQRDSGATWTAPWDVAGAGADAPRPEHETPGSGPWAVPARAWDAGAEDDEPAVRAALIRIAGEMPHVHLSDTVVRTIARRRRIRTATWTTVIAGSVAAFAALTIAGMTAVARNIEQAIDESDGYPTSYQTPEKTPDAIPAKLTDPIHYAYVGHCGNTPNEPGDPQPCGQWRLVTVSGDEWRLPGAGAGYDEDTGVEFPLAVSHNGRRLAYRDNQGSYVVRDLPTGTVKRIDVDDEPSGATLTSSPNGRYFAIAFAGEGTTTSALLDFDSGVTRYTTGKEVEVLAVRDDGAQVISEREDVDDVPGHASVTTIELRGAQVYAGGYRIDPDLILYGGALSPDGRTLALVAEGSHLVTMDVRTGRVSSVRAELETYEVLAVERWISADEVLVRHWDDDDYVYLAKVNVRTGTTTEFTDEATERLDYDSPLGVVRESSRGRG</sequence>
<protein>
    <recommendedName>
        <fullName evidence="5">DNA-directed RNA polymerase specialized sigma24 family protein</fullName>
    </recommendedName>
</protein>
<feature type="compositionally biased region" description="Low complexity" evidence="1">
    <location>
        <begin position="195"/>
        <end position="206"/>
    </location>
</feature>
<reference evidence="3 4" key="1">
    <citation type="submission" date="2019-01" db="EMBL/GenBank/DDBJ databases">
        <title>Sequencing the genomes of 1000 actinobacteria strains.</title>
        <authorList>
            <person name="Klenk H.-P."/>
        </authorList>
    </citation>
    <scope>NUCLEOTIDE SEQUENCE [LARGE SCALE GENOMIC DNA]</scope>
    <source>
        <strain evidence="3 4">DSM 43925</strain>
    </source>
</reference>
<feature type="region of interest" description="Disordered" evidence="1">
    <location>
        <begin position="136"/>
        <end position="244"/>
    </location>
</feature>
<feature type="compositionally biased region" description="Basic and acidic residues" evidence="1">
    <location>
        <begin position="175"/>
        <end position="187"/>
    </location>
</feature>
<gene>
    <name evidence="3" type="ORF">EDD27_10210</name>
</gene>
<dbReference type="InterPro" id="IPR013324">
    <property type="entry name" value="RNA_pol_sigma_r3/r4-like"/>
</dbReference>
<proteinExistence type="predicted"/>
<accession>A0A438MNB0</accession>
<feature type="compositionally biased region" description="Pro residues" evidence="1">
    <location>
        <begin position="147"/>
        <end position="156"/>
    </location>
</feature>
<evidence type="ECO:0000313" key="3">
    <source>
        <dbReference type="EMBL" id="RVX47284.1"/>
    </source>
</evidence>
<dbReference type="AlphaFoldDB" id="A0A438MNB0"/>
<keyword evidence="4" id="KW-1185">Reference proteome</keyword>
<dbReference type="EMBL" id="SAUN01000001">
    <property type="protein sequence ID" value="RVX47284.1"/>
    <property type="molecule type" value="Genomic_DNA"/>
</dbReference>
<keyword evidence="2" id="KW-0812">Transmembrane</keyword>
<name>A0A438MNB0_9ACTN</name>
<dbReference type="OrthoDB" id="3497777at2"/>
<feature type="transmembrane region" description="Helical" evidence="2">
    <location>
        <begin position="291"/>
        <end position="317"/>
    </location>
</feature>
<comment type="caution">
    <text evidence="3">The sequence shown here is derived from an EMBL/GenBank/DDBJ whole genome shotgun (WGS) entry which is preliminary data.</text>
</comment>
<keyword evidence="2" id="KW-0472">Membrane</keyword>
<evidence type="ECO:0008006" key="5">
    <source>
        <dbReference type="Google" id="ProtNLM"/>
    </source>
</evidence>